<gene>
    <name evidence="1" type="ORF">FC19_GL000059</name>
</gene>
<comment type="caution">
    <text evidence="1">The sequence shown here is derived from an EMBL/GenBank/DDBJ whole genome shotgun (WGS) entry which is preliminary data.</text>
</comment>
<reference evidence="1 2" key="1">
    <citation type="journal article" date="2015" name="Genome Announc.">
        <title>Expanding the biotechnology potential of lactobacilli through comparative genomics of 213 strains and associated genera.</title>
        <authorList>
            <person name="Sun Z."/>
            <person name="Harris H.M."/>
            <person name="McCann A."/>
            <person name="Guo C."/>
            <person name="Argimon S."/>
            <person name="Zhang W."/>
            <person name="Yang X."/>
            <person name="Jeffery I.B."/>
            <person name="Cooney J.C."/>
            <person name="Kagawa T.F."/>
            <person name="Liu W."/>
            <person name="Song Y."/>
            <person name="Salvetti E."/>
            <person name="Wrobel A."/>
            <person name="Rasinkangas P."/>
            <person name="Parkhill J."/>
            <person name="Rea M.C."/>
            <person name="O'Sullivan O."/>
            <person name="Ritari J."/>
            <person name="Douillard F.P."/>
            <person name="Paul Ross R."/>
            <person name="Yang R."/>
            <person name="Briner A.E."/>
            <person name="Felis G.E."/>
            <person name="de Vos W.M."/>
            <person name="Barrangou R."/>
            <person name="Klaenhammer T.R."/>
            <person name="Caufield P.W."/>
            <person name="Cui Y."/>
            <person name="Zhang H."/>
            <person name="O'Toole P.W."/>
        </authorList>
    </citation>
    <scope>NUCLEOTIDE SEQUENCE [LARGE SCALE GENOMIC DNA]</scope>
    <source>
        <strain evidence="1 2">DSM 21051</strain>
    </source>
</reference>
<dbReference type="Proteomes" id="UP000051015">
    <property type="component" value="Unassembled WGS sequence"/>
</dbReference>
<proteinExistence type="predicted"/>
<dbReference type="RefSeq" id="WP_057876943.1">
    <property type="nucleotide sequence ID" value="NZ_AYZD01000034.1"/>
</dbReference>
<protein>
    <submittedName>
        <fullName evidence="1">Uncharacterized protein</fullName>
    </submittedName>
</protein>
<name>A0A0R2CT61_9LACO</name>
<dbReference type="EMBL" id="AYZD01000034">
    <property type="protein sequence ID" value="KRM94958.1"/>
    <property type="molecule type" value="Genomic_DNA"/>
</dbReference>
<evidence type="ECO:0000313" key="2">
    <source>
        <dbReference type="Proteomes" id="UP000051015"/>
    </source>
</evidence>
<dbReference type="STRING" id="1423725.FC19_GL000059"/>
<evidence type="ECO:0000313" key="1">
    <source>
        <dbReference type="EMBL" id="KRM94958.1"/>
    </source>
</evidence>
<organism evidence="1 2">
    <name type="scientific">Liquorilactobacillus aquaticus DSM 21051</name>
    <dbReference type="NCBI Taxonomy" id="1423725"/>
    <lineage>
        <taxon>Bacteria</taxon>
        <taxon>Bacillati</taxon>
        <taxon>Bacillota</taxon>
        <taxon>Bacilli</taxon>
        <taxon>Lactobacillales</taxon>
        <taxon>Lactobacillaceae</taxon>
        <taxon>Liquorilactobacillus</taxon>
    </lineage>
</organism>
<sequence length="122" mass="14696">MITRCLLRIKFLTEKRIKEQLKKQSAKILYSLNTVGEKQSKYDENYYANKLSIVNGMFVYVDQVCMINVLFFKVEKSVRERKKNRECAMRLLFFKRILSKMKKTFRGVKKFGKKLKLKIIKR</sequence>
<dbReference type="PATRIC" id="fig|1423725.3.peg.59"/>
<keyword evidence="2" id="KW-1185">Reference proteome</keyword>
<accession>A0A0R2CT61</accession>
<dbReference type="AlphaFoldDB" id="A0A0R2CT61"/>